<dbReference type="EMBL" id="JAHUTJ010079407">
    <property type="protein sequence ID" value="MED6295474.1"/>
    <property type="molecule type" value="Genomic_DNA"/>
</dbReference>
<name>A0ABU7F870_9TELE</name>
<dbReference type="PANTHER" id="PTHR43215:SF14">
    <property type="entry name" value="RADIAL SPOKE HEAD 1 HOMOLOG"/>
    <property type="match status" value="1"/>
</dbReference>
<dbReference type="SMART" id="SM00698">
    <property type="entry name" value="MORN"/>
    <property type="match status" value="4"/>
</dbReference>
<reference evidence="2 3" key="1">
    <citation type="submission" date="2021-06" db="EMBL/GenBank/DDBJ databases">
        <authorList>
            <person name="Palmer J.M."/>
        </authorList>
    </citation>
    <scope>NUCLEOTIDE SEQUENCE [LARGE SCALE GENOMIC DNA]</scope>
    <source>
        <strain evidence="2 3">CL_MEX2019</strain>
        <tissue evidence="2">Muscle</tissue>
    </source>
</reference>
<gene>
    <name evidence="2" type="ORF">CHARACLAT_032231</name>
</gene>
<organism evidence="2 3">
    <name type="scientific">Characodon lateralis</name>
    <dbReference type="NCBI Taxonomy" id="208331"/>
    <lineage>
        <taxon>Eukaryota</taxon>
        <taxon>Metazoa</taxon>
        <taxon>Chordata</taxon>
        <taxon>Craniata</taxon>
        <taxon>Vertebrata</taxon>
        <taxon>Euteleostomi</taxon>
        <taxon>Actinopterygii</taxon>
        <taxon>Neopterygii</taxon>
        <taxon>Teleostei</taxon>
        <taxon>Neoteleostei</taxon>
        <taxon>Acanthomorphata</taxon>
        <taxon>Ovalentaria</taxon>
        <taxon>Atherinomorphae</taxon>
        <taxon>Cyprinodontiformes</taxon>
        <taxon>Goodeidae</taxon>
        <taxon>Characodon</taxon>
    </lineage>
</organism>
<dbReference type="Proteomes" id="UP001352852">
    <property type="component" value="Unassembled WGS sequence"/>
</dbReference>
<dbReference type="Gene3D" id="2.20.110.10">
    <property type="entry name" value="Histone H3 K4-specific methyltransferase SET7/9 N-terminal domain"/>
    <property type="match status" value="2"/>
</dbReference>
<keyword evidence="3" id="KW-1185">Reference proteome</keyword>
<dbReference type="PANTHER" id="PTHR43215">
    <property type="entry name" value="RADIAL SPOKE HEAD 1 HOMOLOG"/>
    <property type="match status" value="1"/>
</dbReference>
<protein>
    <submittedName>
        <fullName evidence="2">Uncharacterized protein</fullName>
    </submittedName>
</protein>
<keyword evidence="1" id="KW-0677">Repeat</keyword>
<dbReference type="Pfam" id="PF02493">
    <property type="entry name" value="MORN"/>
    <property type="match status" value="4"/>
</dbReference>
<accession>A0ABU7F870</accession>
<evidence type="ECO:0000313" key="2">
    <source>
        <dbReference type="EMBL" id="MED6295474.1"/>
    </source>
</evidence>
<dbReference type="InterPro" id="IPR003409">
    <property type="entry name" value="MORN"/>
</dbReference>
<evidence type="ECO:0000313" key="3">
    <source>
        <dbReference type="Proteomes" id="UP001352852"/>
    </source>
</evidence>
<dbReference type="SUPFAM" id="SSF82185">
    <property type="entry name" value="Histone H3 K4-specific methyltransferase SET7/9 N-terminal domain"/>
    <property type="match status" value="1"/>
</dbReference>
<evidence type="ECO:0000256" key="1">
    <source>
        <dbReference type="ARBA" id="ARBA00022737"/>
    </source>
</evidence>
<sequence length="164" mass="18498">MYCLPKLFNSFSQQGTYCFKNGARYDGEYSQNKKHGQGTFYYPDRSKYEGSWVEDLREGQGVYTYPNGDTYDGEWLNHLRHGQGIYHYKETGAKYKGTWVNGKMELAGEYIYTNHRYQGNFVDNRVSLDSLSDQAGRNGKTPGWGPGWALGVLGPGGYVAGILG</sequence>
<proteinExistence type="predicted"/>
<comment type="caution">
    <text evidence="2">The sequence shown here is derived from an EMBL/GenBank/DDBJ whole genome shotgun (WGS) entry which is preliminary data.</text>
</comment>